<evidence type="ECO:0000259" key="10">
    <source>
        <dbReference type="Pfam" id="PF00155"/>
    </source>
</evidence>
<dbReference type="InterPro" id="IPR015424">
    <property type="entry name" value="PyrdxlP-dep_Trfase"/>
</dbReference>
<keyword evidence="5 9" id="KW-0028">Amino-acid biosynthesis</keyword>
<dbReference type="InterPro" id="IPR001917">
    <property type="entry name" value="Aminotrans_II_pyridoxalP_BS"/>
</dbReference>
<feature type="modified residue" description="N6-(pyridoxal phosphate)lysine" evidence="9">
    <location>
        <position position="224"/>
    </location>
</feature>
<dbReference type="Gene3D" id="3.90.1150.10">
    <property type="entry name" value="Aspartate Aminotransferase, domain 1"/>
    <property type="match status" value="1"/>
</dbReference>
<dbReference type="CDD" id="cd00609">
    <property type="entry name" value="AAT_like"/>
    <property type="match status" value="1"/>
</dbReference>
<dbReference type="PANTHER" id="PTHR42885:SF2">
    <property type="entry name" value="HISTIDINOL-PHOSPHATE AMINOTRANSFERASE"/>
    <property type="match status" value="1"/>
</dbReference>
<evidence type="ECO:0000313" key="11">
    <source>
        <dbReference type="EMBL" id="GIG72463.1"/>
    </source>
</evidence>
<dbReference type="Gene3D" id="3.40.640.10">
    <property type="entry name" value="Type I PLP-dependent aspartate aminotransferase-like (Major domain)"/>
    <property type="match status" value="1"/>
</dbReference>
<dbReference type="AlphaFoldDB" id="A0A8J3LKT4"/>
<evidence type="ECO:0000256" key="6">
    <source>
        <dbReference type="ARBA" id="ARBA00022679"/>
    </source>
</evidence>
<evidence type="ECO:0000256" key="7">
    <source>
        <dbReference type="ARBA" id="ARBA00022898"/>
    </source>
</evidence>
<keyword evidence="12" id="KW-1185">Reference proteome</keyword>
<dbReference type="InterPro" id="IPR005861">
    <property type="entry name" value="HisP_aminotrans"/>
</dbReference>
<evidence type="ECO:0000256" key="1">
    <source>
        <dbReference type="ARBA" id="ARBA00001933"/>
    </source>
</evidence>
<comment type="caution">
    <text evidence="11">The sequence shown here is derived from an EMBL/GenBank/DDBJ whole genome shotgun (WGS) entry which is preliminary data.</text>
</comment>
<dbReference type="HAMAP" id="MF_01023">
    <property type="entry name" value="HisC_aminotrans_2"/>
    <property type="match status" value="1"/>
</dbReference>
<gene>
    <name evidence="11" type="primary">hisC_1</name>
    <name evidence="9" type="synonym">hisC</name>
    <name evidence="11" type="ORF">Pfl04_08670</name>
</gene>
<dbReference type="InterPro" id="IPR015421">
    <property type="entry name" value="PyrdxlP-dep_Trfase_major"/>
</dbReference>
<evidence type="ECO:0000256" key="2">
    <source>
        <dbReference type="ARBA" id="ARBA00007970"/>
    </source>
</evidence>
<dbReference type="PROSITE" id="PS00599">
    <property type="entry name" value="AA_TRANSFER_CLASS_2"/>
    <property type="match status" value="1"/>
</dbReference>
<dbReference type="EMBL" id="BONU01000004">
    <property type="protein sequence ID" value="GIG72463.1"/>
    <property type="molecule type" value="Genomic_DNA"/>
</dbReference>
<dbReference type="GO" id="GO:0030170">
    <property type="term" value="F:pyridoxal phosphate binding"/>
    <property type="evidence" value="ECO:0007669"/>
    <property type="project" value="InterPro"/>
</dbReference>
<dbReference type="EC" id="2.6.1.9" evidence="9"/>
<dbReference type="NCBIfam" id="NF002877">
    <property type="entry name" value="PRK03317.1"/>
    <property type="match status" value="1"/>
</dbReference>
<dbReference type="GO" id="GO:0000105">
    <property type="term" value="P:L-histidine biosynthetic process"/>
    <property type="evidence" value="ECO:0007669"/>
    <property type="project" value="UniProtKB-UniRule"/>
</dbReference>
<evidence type="ECO:0000256" key="3">
    <source>
        <dbReference type="ARBA" id="ARBA00011738"/>
    </source>
</evidence>
<feature type="domain" description="Aminotransferase class I/classII large" evidence="10">
    <location>
        <begin position="29"/>
        <end position="354"/>
    </location>
</feature>
<keyword evidence="8 9" id="KW-0368">Histidine biosynthesis</keyword>
<dbReference type="UniPathway" id="UPA00031">
    <property type="reaction ID" value="UER00012"/>
</dbReference>
<accession>A0A8J3LKT4</accession>
<dbReference type="InterPro" id="IPR004839">
    <property type="entry name" value="Aminotransferase_I/II_large"/>
</dbReference>
<dbReference type="Pfam" id="PF00155">
    <property type="entry name" value="Aminotran_1_2"/>
    <property type="match status" value="1"/>
</dbReference>
<comment type="similarity">
    <text evidence="2 9">Belongs to the class-II pyridoxal-phosphate-dependent aminotransferase family. Histidinol-phosphate aminotransferase subfamily.</text>
</comment>
<dbReference type="GO" id="GO:0004400">
    <property type="term" value="F:histidinol-phosphate transaminase activity"/>
    <property type="evidence" value="ECO:0007669"/>
    <property type="project" value="UniProtKB-UniRule"/>
</dbReference>
<dbReference type="PANTHER" id="PTHR42885">
    <property type="entry name" value="HISTIDINOL-PHOSPHATE AMINOTRANSFERASE-RELATED"/>
    <property type="match status" value="1"/>
</dbReference>
<evidence type="ECO:0000256" key="4">
    <source>
        <dbReference type="ARBA" id="ARBA00022576"/>
    </source>
</evidence>
<evidence type="ECO:0000256" key="5">
    <source>
        <dbReference type="ARBA" id="ARBA00022605"/>
    </source>
</evidence>
<comment type="subunit">
    <text evidence="3 9">Homodimer.</text>
</comment>
<comment type="catalytic activity">
    <reaction evidence="9">
        <text>L-histidinol phosphate + 2-oxoglutarate = 3-(imidazol-4-yl)-2-oxopropyl phosphate + L-glutamate</text>
        <dbReference type="Rhea" id="RHEA:23744"/>
        <dbReference type="ChEBI" id="CHEBI:16810"/>
        <dbReference type="ChEBI" id="CHEBI:29985"/>
        <dbReference type="ChEBI" id="CHEBI:57766"/>
        <dbReference type="ChEBI" id="CHEBI:57980"/>
        <dbReference type="EC" id="2.6.1.9"/>
    </reaction>
</comment>
<sequence length="359" mass="38439">MTIDLNDLPLRDELRGMRPYGAPQLDVPVRLNTNENSYAVPDVVVDAMAKAVQDELRDLNRYPDRDAVALRTDLASYLGHGLSAANTWAANGSNEILQQLLQVFGGPGRTALGFTPAYSMHPLISVGTGTRWVDGKRAGDFSLSVEHAVAQVREHRPDVVFLCSPNNPTGTAMPMDVIEAVAAESTGMVIVDEAYAEFARPGTPSALTLLSAYPRLVVSRTMSKAFALAGARLGYLAADPAVVDAVQLVRLPYHLSALTQAAARAALACADTLLGTVEAIKEQRDRIVAELRTRGLAVADSDANFVLFGGFADSAGVWRRMLDHGVLIRDVGLPGWLRVTAGTPEETDAFLAALDRSMS</sequence>
<dbReference type="NCBIfam" id="TIGR01141">
    <property type="entry name" value="hisC"/>
    <property type="match status" value="1"/>
</dbReference>
<dbReference type="Proteomes" id="UP000653674">
    <property type="component" value="Unassembled WGS sequence"/>
</dbReference>
<evidence type="ECO:0000256" key="8">
    <source>
        <dbReference type="ARBA" id="ARBA00023102"/>
    </source>
</evidence>
<evidence type="ECO:0000313" key="12">
    <source>
        <dbReference type="Proteomes" id="UP000653674"/>
    </source>
</evidence>
<keyword evidence="7 9" id="KW-0663">Pyridoxal phosphate</keyword>
<protein>
    <recommendedName>
        <fullName evidence="9">Histidinol-phosphate aminotransferase</fullName>
        <ecNumber evidence="9">2.6.1.9</ecNumber>
    </recommendedName>
    <alternativeName>
        <fullName evidence="9">Imidazole acetol-phosphate transaminase</fullName>
    </alternativeName>
</protein>
<evidence type="ECO:0000256" key="9">
    <source>
        <dbReference type="HAMAP-Rule" id="MF_01023"/>
    </source>
</evidence>
<keyword evidence="4 9" id="KW-0032">Aminotransferase</keyword>
<comment type="cofactor">
    <cofactor evidence="1 9">
        <name>pyridoxal 5'-phosphate</name>
        <dbReference type="ChEBI" id="CHEBI:597326"/>
    </cofactor>
</comment>
<dbReference type="SUPFAM" id="SSF53383">
    <property type="entry name" value="PLP-dependent transferases"/>
    <property type="match status" value="1"/>
</dbReference>
<organism evidence="11 12">
    <name type="scientific">Planosporangium flavigriseum</name>
    <dbReference type="NCBI Taxonomy" id="373681"/>
    <lineage>
        <taxon>Bacteria</taxon>
        <taxon>Bacillati</taxon>
        <taxon>Actinomycetota</taxon>
        <taxon>Actinomycetes</taxon>
        <taxon>Micromonosporales</taxon>
        <taxon>Micromonosporaceae</taxon>
        <taxon>Planosporangium</taxon>
    </lineage>
</organism>
<keyword evidence="6 9" id="KW-0808">Transferase</keyword>
<proteinExistence type="inferred from homology"/>
<reference evidence="11" key="1">
    <citation type="submission" date="2021-01" db="EMBL/GenBank/DDBJ databases">
        <title>Whole genome shotgun sequence of Planosporangium flavigriseum NBRC 105377.</title>
        <authorList>
            <person name="Komaki H."/>
            <person name="Tamura T."/>
        </authorList>
    </citation>
    <scope>NUCLEOTIDE SEQUENCE</scope>
    <source>
        <strain evidence="11">NBRC 105377</strain>
    </source>
</reference>
<name>A0A8J3LKT4_9ACTN</name>
<comment type="pathway">
    <text evidence="9">Amino-acid biosynthesis; L-histidine biosynthesis; L-histidine from 5-phospho-alpha-D-ribose 1-diphosphate: step 7/9.</text>
</comment>
<dbReference type="InterPro" id="IPR015422">
    <property type="entry name" value="PyrdxlP-dep_Trfase_small"/>
</dbReference>